<name>A0A3P8KC20_9BACT</name>
<dbReference type="NCBIfam" id="NF045960">
    <property type="entry name" value="MHO_1580_fam"/>
    <property type="match status" value="1"/>
</dbReference>
<dbReference type="EMBL" id="UZVY01000001">
    <property type="protein sequence ID" value="VDR42144.1"/>
    <property type="molecule type" value="Genomic_DNA"/>
</dbReference>
<reference evidence="2 3" key="1">
    <citation type="submission" date="2018-12" db="EMBL/GenBank/DDBJ databases">
        <authorList>
            <consortium name="Pathogen Informatics"/>
        </authorList>
    </citation>
    <scope>NUCLEOTIDE SEQUENCE [LARGE SCALE GENOMIC DNA]</scope>
    <source>
        <strain evidence="2 3">NCTC10126</strain>
    </source>
</reference>
<gene>
    <name evidence="2" type="ORF">NCTC10126_00644</name>
    <name evidence="1" type="ORF">NPA07_04450</name>
</gene>
<keyword evidence="4" id="KW-1185">Reference proteome</keyword>
<proteinExistence type="predicted"/>
<organism evidence="2 3">
    <name type="scientific">Mycoplasmopsis caviae</name>
    <dbReference type="NCBI Taxonomy" id="55603"/>
    <lineage>
        <taxon>Bacteria</taxon>
        <taxon>Bacillati</taxon>
        <taxon>Mycoplasmatota</taxon>
        <taxon>Mycoplasmoidales</taxon>
        <taxon>Metamycoplasmataceae</taxon>
        <taxon>Mycoplasmopsis</taxon>
    </lineage>
</organism>
<dbReference type="OrthoDB" id="394520at2"/>
<evidence type="ECO:0000313" key="3">
    <source>
        <dbReference type="Proteomes" id="UP000280036"/>
    </source>
</evidence>
<evidence type="ECO:0000313" key="2">
    <source>
        <dbReference type="EMBL" id="VDR42144.1"/>
    </source>
</evidence>
<evidence type="ECO:0000313" key="4">
    <source>
        <dbReference type="Proteomes" id="UP001058569"/>
    </source>
</evidence>
<reference evidence="1" key="2">
    <citation type="submission" date="2022-07" db="EMBL/GenBank/DDBJ databases">
        <title>Complete genome of Mycoplasma caviae type strain G122.</title>
        <authorList>
            <person name="Spergser J."/>
        </authorList>
    </citation>
    <scope>NUCLEOTIDE SEQUENCE</scope>
    <source>
        <strain evidence="1">G122</strain>
    </source>
</reference>
<protein>
    <submittedName>
        <fullName evidence="2">Uncharacterized protein</fullName>
    </submittedName>
</protein>
<dbReference type="Proteomes" id="UP001058569">
    <property type="component" value="Chromosome"/>
</dbReference>
<accession>A0A3P8KC20</accession>
<sequence>MINNISQERYTYKSLYSKISNIDDWNEYYEYDSSKACNVVQGNVEIRRYFHEDRFAIKIFFIQPYKLHKKFFDSVRIEINGKPVKSEILEAATDTTWARDKIARDYLSIDKWTKKYKEKESMIGTIVLSPKFIDLPYEKFRNLRIFWNSKKSDAEKQLWEINRIPEERREYTFNAKDNKVTFMIPQLYEFDFNGYGWKEENSSTINYMRTDITLNEFDKFKRKNELANIETTEVVKSSINEGVIYTYDRTHHWYGLSQSDYKKESKSIRDFKRKWDSFYSSIGLDNFSIKSIHNELFNKIKNEVYTKTITKPEDVTNHKDYKTVTYDNFIDYDYNNPGLVQSTKTLTPGVFIPYNHKGEFKTNYLFAFNDKAMTPGSKPIILNINNYQFVKQKLLDPSEGLIEYKYSDSSEKFVQDMNYKFNYEKIEQFLKTKDISSIFVLDKYKVTNE</sequence>
<dbReference type="AlphaFoldDB" id="A0A3P8KC20"/>
<dbReference type="Proteomes" id="UP000280036">
    <property type="component" value="Unassembled WGS sequence"/>
</dbReference>
<evidence type="ECO:0000313" key="1">
    <source>
        <dbReference type="EMBL" id="UUD35029.1"/>
    </source>
</evidence>
<dbReference type="EMBL" id="CP101806">
    <property type="protein sequence ID" value="UUD35029.1"/>
    <property type="molecule type" value="Genomic_DNA"/>
</dbReference>
<dbReference type="RefSeq" id="WP_126118360.1">
    <property type="nucleotide sequence ID" value="NZ_CP101806.1"/>
</dbReference>